<dbReference type="EMBL" id="JH993046">
    <property type="protein sequence ID" value="EKX38711.1"/>
    <property type="molecule type" value="Genomic_DNA"/>
</dbReference>
<protein>
    <submittedName>
        <fullName evidence="2 3">Uncharacterized protein</fullName>
    </submittedName>
</protein>
<dbReference type="EnsemblProtists" id="EKX38711">
    <property type="protein sequence ID" value="EKX38711"/>
    <property type="gene ID" value="GUITHDRAFT_154664"/>
</dbReference>
<evidence type="ECO:0000313" key="2">
    <source>
        <dbReference type="EMBL" id="EKX38711.1"/>
    </source>
</evidence>
<reference evidence="2 4" key="1">
    <citation type="journal article" date="2012" name="Nature">
        <title>Algal genomes reveal evolutionary mosaicism and the fate of nucleomorphs.</title>
        <authorList>
            <consortium name="DOE Joint Genome Institute"/>
            <person name="Curtis B.A."/>
            <person name="Tanifuji G."/>
            <person name="Burki F."/>
            <person name="Gruber A."/>
            <person name="Irimia M."/>
            <person name="Maruyama S."/>
            <person name="Arias M.C."/>
            <person name="Ball S.G."/>
            <person name="Gile G.H."/>
            <person name="Hirakawa Y."/>
            <person name="Hopkins J.F."/>
            <person name="Kuo A."/>
            <person name="Rensing S.A."/>
            <person name="Schmutz J."/>
            <person name="Symeonidi A."/>
            <person name="Elias M."/>
            <person name="Eveleigh R.J."/>
            <person name="Herman E.K."/>
            <person name="Klute M.J."/>
            <person name="Nakayama T."/>
            <person name="Obornik M."/>
            <person name="Reyes-Prieto A."/>
            <person name="Armbrust E.V."/>
            <person name="Aves S.J."/>
            <person name="Beiko R.G."/>
            <person name="Coutinho P."/>
            <person name="Dacks J.B."/>
            <person name="Durnford D.G."/>
            <person name="Fast N.M."/>
            <person name="Green B.R."/>
            <person name="Grisdale C.J."/>
            <person name="Hempel F."/>
            <person name="Henrissat B."/>
            <person name="Hoppner M.P."/>
            <person name="Ishida K."/>
            <person name="Kim E."/>
            <person name="Koreny L."/>
            <person name="Kroth P.G."/>
            <person name="Liu Y."/>
            <person name="Malik S.B."/>
            <person name="Maier U.G."/>
            <person name="McRose D."/>
            <person name="Mock T."/>
            <person name="Neilson J.A."/>
            <person name="Onodera N.T."/>
            <person name="Poole A.M."/>
            <person name="Pritham E.J."/>
            <person name="Richards T.A."/>
            <person name="Rocap G."/>
            <person name="Roy S.W."/>
            <person name="Sarai C."/>
            <person name="Schaack S."/>
            <person name="Shirato S."/>
            <person name="Slamovits C.H."/>
            <person name="Spencer D.F."/>
            <person name="Suzuki S."/>
            <person name="Worden A.Z."/>
            <person name="Zauner S."/>
            <person name="Barry K."/>
            <person name="Bell C."/>
            <person name="Bharti A.K."/>
            <person name="Crow J.A."/>
            <person name="Grimwood J."/>
            <person name="Kramer R."/>
            <person name="Lindquist E."/>
            <person name="Lucas S."/>
            <person name="Salamov A."/>
            <person name="McFadden G.I."/>
            <person name="Lane C.E."/>
            <person name="Keeling P.J."/>
            <person name="Gray M.W."/>
            <person name="Grigoriev I.V."/>
            <person name="Archibald J.M."/>
        </authorList>
    </citation>
    <scope>NUCLEOTIDE SEQUENCE</scope>
    <source>
        <strain evidence="2 4">CCMP2712</strain>
    </source>
</reference>
<name>L1IR02_GUITC</name>
<feature type="compositionally biased region" description="Basic and acidic residues" evidence="1">
    <location>
        <begin position="179"/>
        <end position="188"/>
    </location>
</feature>
<evidence type="ECO:0000256" key="1">
    <source>
        <dbReference type="SAM" id="MobiDB-lite"/>
    </source>
</evidence>
<dbReference type="RefSeq" id="XP_005825691.1">
    <property type="nucleotide sequence ID" value="XM_005825634.1"/>
</dbReference>
<feature type="region of interest" description="Disordered" evidence="1">
    <location>
        <begin position="59"/>
        <end position="91"/>
    </location>
</feature>
<dbReference type="Proteomes" id="UP000011087">
    <property type="component" value="Unassembled WGS sequence"/>
</dbReference>
<reference evidence="4" key="2">
    <citation type="submission" date="2012-11" db="EMBL/GenBank/DDBJ databases">
        <authorList>
            <person name="Kuo A."/>
            <person name="Curtis B.A."/>
            <person name="Tanifuji G."/>
            <person name="Burki F."/>
            <person name="Gruber A."/>
            <person name="Irimia M."/>
            <person name="Maruyama S."/>
            <person name="Arias M.C."/>
            <person name="Ball S.G."/>
            <person name="Gile G.H."/>
            <person name="Hirakawa Y."/>
            <person name="Hopkins J.F."/>
            <person name="Rensing S.A."/>
            <person name="Schmutz J."/>
            <person name="Symeonidi A."/>
            <person name="Elias M."/>
            <person name="Eveleigh R.J."/>
            <person name="Herman E.K."/>
            <person name="Klute M.J."/>
            <person name="Nakayama T."/>
            <person name="Obornik M."/>
            <person name="Reyes-Prieto A."/>
            <person name="Armbrust E.V."/>
            <person name="Aves S.J."/>
            <person name="Beiko R.G."/>
            <person name="Coutinho P."/>
            <person name="Dacks J.B."/>
            <person name="Durnford D.G."/>
            <person name="Fast N.M."/>
            <person name="Green B.R."/>
            <person name="Grisdale C."/>
            <person name="Hempe F."/>
            <person name="Henrissat B."/>
            <person name="Hoppner M.P."/>
            <person name="Ishida K.-I."/>
            <person name="Kim E."/>
            <person name="Koreny L."/>
            <person name="Kroth P.G."/>
            <person name="Liu Y."/>
            <person name="Malik S.-B."/>
            <person name="Maier U.G."/>
            <person name="McRose D."/>
            <person name="Mock T."/>
            <person name="Neilson J.A."/>
            <person name="Onodera N.T."/>
            <person name="Poole A.M."/>
            <person name="Pritham E.J."/>
            <person name="Richards T.A."/>
            <person name="Rocap G."/>
            <person name="Roy S.W."/>
            <person name="Sarai C."/>
            <person name="Schaack S."/>
            <person name="Shirato S."/>
            <person name="Slamovits C.H."/>
            <person name="Spencer D.F."/>
            <person name="Suzuki S."/>
            <person name="Worden A.Z."/>
            <person name="Zauner S."/>
            <person name="Barry K."/>
            <person name="Bell C."/>
            <person name="Bharti A.K."/>
            <person name="Crow J.A."/>
            <person name="Grimwood J."/>
            <person name="Kramer R."/>
            <person name="Lindquist E."/>
            <person name="Lucas S."/>
            <person name="Salamov A."/>
            <person name="McFadden G.I."/>
            <person name="Lane C.E."/>
            <person name="Keeling P.J."/>
            <person name="Gray M.W."/>
            <person name="Grigoriev I.V."/>
            <person name="Archibald J.M."/>
        </authorList>
    </citation>
    <scope>NUCLEOTIDE SEQUENCE</scope>
    <source>
        <strain evidence="4">CCMP2712</strain>
    </source>
</reference>
<gene>
    <name evidence="2" type="ORF">GUITHDRAFT_154664</name>
</gene>
<dbReference type="AlphaFoldDB" id="L1IR02"/>
<feature type="compositionally biased region" description="Basic and acidic residues" evidence="1">
    <location>
        <begin position="82"/>
        <end position="91"/>
    </location>
</feature>
<dbReference type="PROSITE" id="PS50096">
    <property type="entry name" value="IQ"/>
    <property type="match status" value="1"/>
</dbReference>
<sequence length="266" mass="30746">MLRRDLEEQIEEKKRQRERERLQERELQMKEEARLRRAGVRVPSSLAIGEGDDRLPAIEEELGGAILKTEDQLSGNQEEEDERGKGEEEEDGLLKDFRLYKKTSLSDIRKLDTDEKYAKLQQELRDIIKVQESIRGELARQNVEISRMSSQSTVNVISSKQAKVLMEDYYNNILQNDDWRNQKPKFEPQQEPSSRPVNASTNQIPAIIRSEAKLLYPNDPNYTGLGMQESLMRGGGEEEGKLDLDRLILKNKMRLAELRRSMNGAS</sequence>
<dbReference type="PaxDb" id="55529-EKX38711"/>
<reference evidence="3" key="3">
    <citation type="submission" date="2016-03" db="UniProtKB">
        <authorList>
            <consortium name="EnsemblProtists"/>
        </authorList>
    </citation>
    <scope>IDENTIFICATION</scope>
</reference>
<evidence type="ECO:0000313" key="4">
    <source>
        <dbReference type="Proteomes" id="UP000011087"/>
    </source>
</evidence>
<evidence type="ECO:0000313" key="3">
    <source>
        <dbReference type="EnsemblProtists" id="EKX38711"/>
    </source>
</evidence>
<dbReference type="HOGENOM" id="CLU_1047488_0_0_1"/>
<feature type="region of interest" description="Disordered" evidence="1">
    <location>
        <begin position="179"/>
        <end position="201"/>
    </location>
</feature>
<organism evidence="2">
    <name type="scientific">Guillardia theta (strain CCMP2712)</name>
    <name type="common">Cryptophyte</name>
    <dbReference type="NCBI Taxonomy" id="905079"/>
    <lineage>
        <taxon>Eukaryota</taxon>
        <taxon>Cryptophyceae</taxon>
        <taxon>Pyrenomonadales</taxon>
        <taxon>Geminigeraceae</taxon>
        <taxon>Guillardia</taxon>
    </lineage>
</organism>
<dbReference type="GeneID" id="17295467"/>
<proteinExistence type="predicted"/>
<feature type="compositionally biased region" description="Polar residues" evidence="1">
    <location>
        <begin position="190"/>
        <end position="201"/>
    </location>
</feature>
<keyword evidence="4" id="KW-1185">Reference proteome</keyword>
<accession>L1IR02</accession>
<feature type="region of interest" description="Disordered" evidence="1">
    <location>
        <begin position="1"/>
        <end position="25"/>
    </location>
</feature>
<dbReference type="KEGG" id="gtt:GUITHDRAFT_154664"/>